<proteinExistence type="inferred from homology"/>
<gene>
    <name evidence="3" type="ORF">FBUS_07419</name>
</gene>
<evidence type="ECO:0000313" key="4">
    <source>
        <dbReference type="Proteomes" id="UP000728185"/>
    </source>
</evidence>
<dbReference type="GO" id="GO:0031179">
    <property type="term" value="P:peptide modification"/>
    <property type="evidence" value="ECO:0007669"/>
    <property type="project" value="InterPro"/>
</dbReference>
<dbReference type="GO" id="GO:0005975">
    <property type="term" value="P:carbohydrate metabolic process"/>
    <property type="evidence" value="ECO:0007669"/>
    <property type="project" value="InterPro"/>
</dbReference>
<evidence type="ECO:0000256" key="2">
    <source>
        <dbReference type="PIRSR" id="PIRSR607822-1"/>
    </source>
</evidence>
<dbReference type="CDD" id="cd04794">
    <property type="entry name" value="euk_LANCL"/>
    <property type="match status" value="1"/>
</dbReference>
<dbReference type="PRINTS" id="PR01951">
    <property type="entry name" value="LANCEUKARYTE"/>
</dbReference>
<organism evidence="3 4">
    <name type="scientific">Fasciolopsis buskii</name>
    <dbReference type="NCBI Taxonomy" id="27845"/>
    <lineage>
        <taxon>Eukaryota</taxon>
        <taxon>Metazoa</taxon>
        <taxon>Spiralia</taxon>
        <taxon>Lophotrochozoa</taxon>
        <taxon>Platyhelminthes</taxon>
        <taxon>Trematoda</taxon>
        <taxon>Digenea</taxon>
        <taxon>Plagiorchiida</taxon>
        <taxon>Echinostomata</taxon>
        <taxon>Echinostomatoidea</taxon>
        <taxon>Fasciolidae</taxon>
        <taxon>Fasciolopsis</taxon>
    </lineage>
</organism>
<protein>
    <submittedName>
        <fullName evidence="3">LanC protein 3</fullName>
    </submittedName>
</protein>
<dbReference type="InterPro" id="IPR007822">
    <property type="entry name" value="LANC-like"/>
</dbReference>
<dbReference type="SMART" id="SM01260">
    <property type="entry name" value="LANC_like"/>
    <property type="match status" value="1"/>
</dbReference>
<feature type="binding site" evidence="2">
    <location>
        <position position="298"/>
    </location>
    <ligand>
        <name>Zn(2+)</name>
        <dbReference type="ChEBI" id="CHEBI:29105"/>
    </ligand>
</feature>
<comment type="similarity">
    <text evidence="1">Belongs to the LanC-like protein family.</text>
</comment>
<dbReference type="Pfam" id="PF05147">
    <property type="entry name" value="LANC_like"/>
    <property type="match status" value="1"/>
</dbReference>
<dbReference type="InterPro" id="IPR012341">
    <property type="entry name" value="6hp_glycosidase-like_sf"/>
</dbReference>
<dbReference type="GO" id="GO:0005886">
    <property type="term" value="C:plasma membrane"/>
    <property type="evidence" value="ECO:0007669"/>
    <property type="project" value="TreeGrafter"/>
</dbReference>
<dbReference type="AlphaFoldDB" id="A0A8E0RNM9"/>
<sequence>MSVRCFSNPYSDVMDPNQPLVVGPTLAVHRAVELLQNCVAHVTPTPRNFDGGLYTGYLGIAWACFAVLRKNAGEISPDTQRFLLAKSHDLVNAALARVGSVTKQSNNKEDRLSMLLGESGVWMTAAMLYHHLGDTETRDRYTKKYADQAPEFKPGQLFPQGSDEFFIGRAGYLAGIAVLRSWTGQSVLPDKDIFDICHAIVESGRQYARNHYSPCPLMYAYYDTEYLGAGHGLAGILFALMLFPDYLKANPESEQLVRSALAYMLQITPVDTGNLPSAMDEVSGQYRRPSSDILVHWCHGATGAVLVYARAFVLWKDPRYLLACRQCADVIWKRGLLKKGPGICHGVAGSAYAFLVLYRLTGEVFYLHRASMFAEFMQSETFRHARRPDCPYSLFEGLAGTACFYADLANPSHAAFPLMDPLWDMTSIQ</sequence>
<accession>A0A8E0RNM9</accession>
<dbReference type="PANTHER" id="PTHR12736">
    <property type="entry name" value="LANC-LIKE PROTEIN"/>
    <property type="match status" value="1"/>
</dbReference>
<dbReference type="PANTHER" id="PTHR12736:SF7">
    <property type="entry name" value="LANC-LIKE PROTEIN 3"/>
    <property type="match status" value="1"/>
</dbReference>
<dbReference type="PRINTS" id="PR01950">
    <property type="entry name" value="LANCSUPER"/>
</dbReference>
<dbReference type="GO" id="GO:0046872">
    <property type="term" value="F:metal ion binding"/>
    <property type="evidence" value="ECO:0007669"/>
    <property type="project" value="UniProtKB-KW"/>
</dbReference>
<evidence type="ECO:0000313" key="3">
    <source>
        <dbReference type="EMBL" id="KAA0186690.1"/>
    </source>
</evidence>
<feature type="binding site" evidence="2">
    <location>
        <position position="344"/>
    </location>
    <ligand>
        <name>Zn(2+)</name>
        <dbReference type="ChEBI" id="CHEBI:29105"/>
    </ligand>
</feature>
<dbReference type="EMBL" id="LUCM01009614">
    <property type="protein sequence ID" value="KAA0186690.1"/>
    <property type="molecule type" value="Genomic_DNA"/>
</dbReference>
<keyword evidence="2" id="KW-0862">Zinc</keyword>
<dbReference type="InterPro" id="IPR020464">
    <property type="entry name" value="LanC-like_prot_euk"/>
</dbReference>
<dbReference type="Proteomes" id="UP000728185">
    <property type="component" value="Unassembled WGS sequence"/>
</dbReference>
<dbReference type="Gene3D" id="1.50.10.10">
    <property type="match status" value="1"/>
</dbReference>
<reference evidence="3" key="1">
    <citation type="submission" date="2019-05" db="EMBL/GenBank/DDBJ databases">
        <title>Annotation for the trematode Fasciolopsis buski.</title>
        <authorList>
            <person name="Choi Y.-J."/>
        </authorList>
    </citation>
    <scope>NUCLEOTIDE SEQUENCE</scope>
    <source>
        <strain evidence="3">HT</strain>
        <tissue evidence="3">Whole worm</tissue>
    </source>
</reference>
<evidence type="ECO:0000256" key="1">
    <source>
        <dbReference type="ARBA" id="ARBA00007179"/>
    </source>
</evidence>
<feature type="binding site" evidence="2">
    <location>
        <position position="345"/>
    </location>
    <ligand>
        <name>Zn(2+)</name>
        <dbReference type="ChEBI" id="CHEBI:29105"/>
    </ligand>
</feature>
<dbReference type="SUPFAM" id="SSF158745">
    <property type="entry name" value="LanC-like"/>
    <property type="match status" value="1"/>
</dbReference>
<keyword evidence="4" id="KW-1185">Reference proteome</keyword>
<keyword evidence="2" id="KW-0479">Metal-binding</keyword>
<dbReference type="OrthoDB" id="10257263at2759"/>
<comment type="caution">
    <text evidence="3">The sequence shown here is derived from an EMBL/GenBank/DDBJ whole genome shotgun (WGS) entry which is preliminary data.</text>
</comment>
<name>A0A8E0RNM9_9TREM</name>